<sequence length="155" mass="16688">MMRLPLLAALTWMATATAALAAPPSPADDVALRQLGAAADAAWDAKDAARMATYYATDASLWVGGAGGEQQGRESVQAYFQRAFAGRVGDLRHVSEIRSLQLISPDTAFTDVLVRVEARQADGTWKVVRRFNNVSLAAREAGAWKLRVVRAYPIG</sequence>
<dbReference type="RefSeq" id="WP_111275772.1">
    <property type="nucleotide sequence ID" value="NZ_QFYS01000003.1"/>
</dbReference>
<evidence type="ECO:0000313" key="4">
    <source>
        <dbReference type="Proteomes" id="UP000249524"/>
    </source>
</evidence>
<gene>
    <name evidence="3" type="ORF">DJ019_09480</name>
</gene>
<comment type="caution">
    <text evidence="3">The sequence shown here is derived from an EMBL/GenBank/DDBJ whole genome shotgun (WGS) entry which is preliminary data.</text>
</comment>
<evidence type="ECO:0000259" key="2">
    <source>
        <dbReference type="Pfam" id="PF14534"/>
    </source>
</evidence>
<accession>A0A328BH76</accession>
<dbReference type="Pfam" id="PF14534">
    <property type="entry name" value="DUF4440"/>
    <property type="match status" value="1"/>
</dbReference>
<feature type="chain" id="PRO_5016333955" description="DUF4440 domain-containing protein" evidence="1">
    <location>
        <begin position="22"/>
        <end position="155"/>
    </location>
</feature>
<dbReference type="OrthoDB" id="8481524at2"/>
<dbReference type="NCBIfam" id="TIGR02246">
    <property type="entry name" value="SgcJ/EcaC family oxidoreductase"/>
    <property type="match status" value="1"/>
</dbReference>
<name>A0A328BH76_9CAUL</name>
<dbReference type="InterPro" id="IPR011944">
    <property type="entry name" value="Steroid_delta5-4_isomerase"/>
</dbReference>
<reference evidence="3 4" key="1">
    <citation type="submission" date="2018-05" db="EMBL/GenBank/DDBJ databases">
        <authorList>
            <person name="Lanie J.A."/>
            <person name="Ng W.-L."/>
            <person name="Kazmierczak K.M."/>
            <person name="Andrzejewski T.M."/>
            <person name="Davidsen T.M."/>
            <person name="Wayne K.J."/>
            <person name="Tettelin H."/>
            <person name="Glass J.I."/>
            <person name="Rusch D."/>
            <person name="Podicherti R."/>
            <person name="Tsui H.-C.T."/>
            <person name="Winkler M.E."/>
        </authorList>
    </citation>
    <scope>NUCLEOTIDE SEQUENCE [LARGE SCALE GENOMIC DNA]</scope>
    <source>
        <strain evidence="3 4">BUT-10</strain>
    </source>
</reference>
<evidence type="ECO:0000313" key="3">
    <source>
        <dbReference type="EMBL" id="RAK66463.1"/>
    </source>
</evidence>
<dbReference type="SUPFAM" id="SSF54427">
    <property type="entry name" value="NTF2-like"/>
    <property type="match status" value="1"/>
</dbReference>
<feature type="signal peptide" evidence="1">
    <location>
        <begin position="1"/>
        <end position="21"/>
    </location>
</feature>
<dbReference type="InterPro" id="IPR032710">
    <property type="entry name" value="NTF2-like_dom_sf"/>
</dbReference>
<dbReference type="Proteomes" id="UP000249524">
    <property type="component" value="Unassembled WGS sequence"/>
</dbReference>
<keyword evidence="4" id="KW-1185">Reference proteome</keyword>
<proteinExistence type="predicted"/>
<dbReference type="Gene3D" id="3.10.450.50">
    <property type="match status" value="1"/>
</dbReference>
<organism evidence="3 4">
    <name type="scientific">Phenylobacterium kunshanense</name>
    <dbReference type="NCBI Taxonomy" id="1445034"/>
    <lineage>
        <taxon>Bacteria</taxon>
        <taxon>Pseudomonadati</taxon>
        <taxon>Pseudomonadota</taxon>
        <taxon>Alphaproteobacteria</taxon>
        <taxon>Caulobacterales</taxon>
        <taxon>Caulobacteraceae</taxon>
        <taxon>Phenylobacterium</taxon>
    </lineage>
</organism>
<dbReference type="EMBL" id="QFYS01000003">
    <property type="protein sequence ID" value="RAK66463.1"/>
    <property type="molecule type" value="Genomic_DNA"/>
</dbReference>
<protein>
    <recommendedName>
        <fullName evidence="2">DUF4440 domain-containing protein</fullName>
    </recommendedName>
</protein>
<dbReference type="AlphaFoldDB" id="A0A328BH76"/>
<dbReference type="InterPro" id="IPR027843">
    <property type="entry name" value="DUF4440"/>
</dbReference>
<keyword evidence="1" id="KW-0732">Signal</keyword>
<evidence type="ECO:0000256" key="1">
    <source>
        <dbReference type="SAM" id="SignalP"/>
    </source>
</evidence>
<feature type="domain" description="DUF4440" evidence="2">
    <location>
        <begin position="32"/>
        <end position="146"/>
    </location>
</feature>